<sequence>MRKAKGWSPERLNSETGEGPHGNIFKDSPSHVVSSTATHNCHWSGKTATNSINWDRNK</sequence>
<feature type="compositionally biased region" description="Polar residues" evidence="1">
    <location>
        <begin position="31"/>
        <end position="58"/>
    </location>
</feature>
<organism evidence="2 3">
    <name type="scientific">Rattus norvegicus</name>
    <name type="common">Rat</name>
    <dbReference type="NCBI Taxonomy" id="10116"/>
    <lineage>
        <taxon>Eukaryota</taxon>
        <taxon>Metazoa</taxon>
        <taxon>Chordata</taxon>
        <taxon>Craniata</taxon>
        <taxon>Vertebrata</taxon>
        <taxon>Euteleostomi</taxon>
        <taxon>Mammalia</taxon>
        <taxon>Eutheria</taxon>
        <taxon>Euarchontoglires</taxon>
        <taxon>Glires</taxon>
        <taxon>Rodentia</taxon>
        <taxon>Myomorpha</taxon>
        <taxon>Muroidea</taxon>
        <taxon>Muridae</taxon>
        <taxon>Murinae</taxon>
        <taxon>Rattus</taxon>
    </lineage>
</organism>
<evidence type="ECO:0000313" key="3">
    <source>
        <dbReference type="Proteomes" id="UP000234681"/>
    </source>
</evidence>
<accession>A6K181</accession>
<feature type="region of interest" description="Disordered" evidence="1">
    <location>
        <begin position="1"/>
        <end position="58"/>
    </location>
</feature>
<name>A6K181_RAT</name>
<proteinExistence type="predicted"/>
<evidence type="ECO:0000256" key="1">
    <source>
        <dbReference type="SAM" id="MobiDB-lite"/>
    </source>
</evidence>
<evidence type="ECO:0000313" key="2">
    <source>
        <dbReference type="EMBL" id="EDL89539.1"/>
    </source>
</evidence>
<gene>
    <name evidence="2" type="ORF">rCG_42666</name>
</gene>
<dbReference type="Proteomes" id="UP000234681">
    <property type="component" value="Chromosome 12"/>
</dbReference>
<dbReference type="AlphaFoldDB" id="A6K181"/>
<reference evidence="2 3" key="1">
    <citation type="submission" date="2005-07" db="EMBL/GenBank/DDBJ databases">
        <authorList>
            <person name="Mural R.J."/>
            <person name="Li P.W."/>
            <person name="Adams M.D."/>
            <person name="Amanatides P.G."/>
            <person name="Baden-Tillson H."/>
            <person name="Barnstead M."/>
            <person name="Chin S.H."/>
            <person name="Dew I."/>
            <person name="Evans C.A."/>
            <person name="Ferriera S."/>
            <person name="Flanigan M."/>
            <person name="Fosler C."/>
            <person name="Glodek A."/>
            <person name="Gu Z."/>
            <person name="Holt R.A."/>
            <person name="Jennings D."/>
            <person name="Kraft C.L."/>
            <person name="Lu F."/>
            <person name="Nguyen T."/>
            <person name="Nusskern D.R."/>
            <person name="Pfannkoch C.M."/>
            <person name="Sitter C."/>
            <person name="Sutton G.G."/>
            <person name="Venter J.C."/>
            <person name="Wang Z."/>
            <person name="Woodage T."/>
            <person name="Zheng X.H."/>
            <person name="Zhong F."/>
        </authorList>
    </citation>
    <scope>NUCLEOTIDE SEQUENCE [LARGE SCALE GENOMIC DNA]</scope>
    <source>
        <strain>BN</strain>
        <strain evidence="3">Sprague-Dawley</strain>
    </source>
</reference>
<dbReference type="EMBL" id="CH474012">
    <property type="protein sequence ID" value="EDL89539.1"/>
    <property type="molecule type" value="Genomic_DNA"/>
</dbReference>
<protein>
    <submittedName>
        <fullName evidence="2">RCG42666</fullName>
    </submittedName>
</protein>